<dbReference type="InterPro" id="IPR002123">
    <property type="entry name" value="Plipid/glycerol_acylTrfase"/>
</dbReference>
<reference evidence="2 3" key="1">
    <citation type="submission" date="2017-07" db="EMBL/GenBank/DDBJ databases">
        <title>Annotated genome sequence of Bacterioplanes sanyensis isolated from Red Sea.</title>
        <authorList>
            <person name="Rehman Z.U."/>
        </authorList>
    </citation>
    <scope>NUCLEOTIDE SEQUENCE [LARGE SCALE GENOMIC DNA]</scope>
    <source>
        <strain evidence="2 3">NV9</strain>
    </source>
</reference>
<dbReference type="EMBL" id="CP022530">
    <property type="protein sequence ID" value="ASP40311.1"/>
    <property type="molecule type" value="Genomic_DNA"/>
</dbReference>
<evidence type="ECO:0000313" key="2">
    <source>
        <dbReference type="EMBL" id="ASP40311.1"/>
    </source>
</evidence>
<dbReference type="Pfam" id="PF01553">
    <property type="entry name" value="Acyltransferase"/>
    <property type="match status" value="1"/>
</dbReference>
<protein>
    <submittedName>
        <fullName evidence="2">Acyltransferase</fullName>
    </submittedName>
</protein>
<feature type="domain" description="Phospholipid/glycerol acyltransferase" evidence="1">
    <location>
        <begin position="92"/>
        <end position="179"/>
    </location>
</feature>
<proteinExistence type="predicted"/>
<evidence type="ECO:0000259" key="1">
    <source>
        <dbReference type="Pfam" id="PF01553"/>
    </source>
</evidence>
<sequence>MPGSHDPYADIRPYFDHEVTPVLQRLLRSKRVMDAVLTHQLGAIPSWQRRLLQPWAQYKLKKELSGLATVEQFQHWLEPHIERLLTSTTTSVEVRGLEQLKPDRAYTWISNHRDIAMDPTFINFALHRAGWPTSRIAIGDNLLADEDVADLMRLNKSFVVKRSVTGRREKLNELSRLSEFIHQSNVQGHGVWIAQREGRAKDNRDLTDTAVLKMLSLYGRQDKTPFSEAVAALNPVPVCIHYEWDPCDVLKARELVAVAEQGEYEKQAQEDIRSIMAGLTGFKGRVFVSFGQPLTSQDLESAELMAAAIDRQILDMTPVTEVQKAAAALLDRNFGAPASDVGELLQQRVANEPESVQRRVWQTYAAPLLSL</sequence>
<dbReference type="PANTHER" id="PTHR30068">
    <property type="entry name" value="URONATE ISOMERASE"/>
    <property type="match status" value="1"/>
</dbReference>
<dbReference type="RefSeq" id="WP_094061480.1">
    <property type="nucleotide sequence ID" value="NZ_CP022530.1"/>
</dbReference>
<dbReference type="OrthoDB" id="1078132at2"/>
<dbReference type="Proteomes" id="UP000202440">
    <property type="component" value="Chromosome"/>
</dbReference>
<name>A0A222FPI6_9GAMM</name>
<keyword evidence="2" id="KW-0808">Transferase</keyword>
<dbReference type="GO" id="GO:0019698">
    <property type="term" value="P:D-galacturonate catabolic process"/>
    <property type="evidence" value="ECO:0007669"/>
    <property type="project" value="TreeGrafter"/>
</dbReference>
<organism evidence="2 3">
    <name type="scientific">Bacterioplanes sanyensis</name>
    <dbReference type="NCBI Taxonomy" id="1249553"/>
    <lineage>
        <taxon>Bacteria</taxon>
        <taxon>Pseudomonadati</taxon>
        <taxon>Pseudomonadota</taxon>
        <taxon>Gammaproteobacteria</taxon>
        <taxon>Oceanospirillales</taxon>
        <taxon>Oceanospirillaceae</taxon>
        <taxon>Bacterioplanes</taxon>
    </lineage>
</organism>
<accession>A0A222FPI6</accession>
<dbReference type="AlphaFoldDB" id="A0A222FPI6"/>
<dbReference type="KEGG" id="bsan:CHH28_17220"/>
<dbReference type="GO" id="GO:0016746">
    <property type="term" value="F:acyltransferase activity"/>
    <property type="evidence" value="ECO:0007669"/>
    <property type="project" value="UniProtKB-KW"/>
</dbReference>
<evidence type="ECO:0000313" key="3">
    <source>
        <dbReference type="Proteomes" id="UP000202440"/>
    </source>
</evidence>
<gene>
    <name evidence="2" type="ORF">CHH28_17220</name>
</gene>
<dbReference type="PANTHER" id="PTHR30068:SF3">
    <property type="entry name" value="PHOSPHOLIPID_GLYCEROL ACYLTRANSFERASE DOMAIN-CONTAINING PROTEIN"/>
    <property type="match status" value="1"/>
</dbReference>
<keyword evidence="2" id="KW-0012">Acyltransferase</keyword>
<dbReference type="GO" id="GO:0042840">
    <property type="term" value="P:D-glucuronate catabolic process"/>
    <property type="evidence" value="ECO:0007669"/>
    <property type="project" value="TreeGrafter"/>
</dbReference>
<keyword evidence="3" id="KW-1185">Reference proteome</keyword>